<keyword evidence="2" id="KW-0472">Membrane</keyword>
<keyword evidence="4" id="KW-1185">Reference proteome</keyword>
<name>A0ABV0K4E0_9CYAN</name>
<comment type="caution">
    <text evidence="3">The sequence shown here is derived from an EMBL/GenBank/DDBJ whole genome shotgun (WGS) entry which is preliminary data.</text>
</comment>
<feature type="region of interest" description="Disordered" evidence="1">
    <location>
        <begin position="588"/>
        <end position="607"/>
    </location>
</feature>
<organism evidence="3 4">
    <name type="scientific">Leptolyngbya subtilissima DQ-A4</name>
    <dbReference type="NCBI Taxonomy" id="2933933"/>
    <lineage>
        <taxon>Bacteria</taxon>
        <taxon>Bacillati</taxon>
        <taxon>Cyanobacteriota</taxon>
        <taxon>Cyanophyceae</taxon>
        <taxon>Leptolyngbyales</taxon>
        <taxon>Leptolyngbyaceae</taxon>
        <taxon>Leptolyngbya group</taxon>
        <taxon>Leptolyngbya</taxon>
    </lineage>
</organism>
<keyword evidence="2" id="KW-1133">Transmembrane helix</keyword>
<dbReference type="EMBL" id="JAMPKX010000004">
    <property type="protein sequence ID" value="MEP0947651.1"/>
    <property type="molecule type" value="Genomic_DNA"/>
</dbReference>
<evidence type="ECO:0000313" key="3">
    <source>
        <dbReference type="EMBL" id="MEP0947651.1"/>
    </source>
</evidence>
<evidence type="ECO:0008006" key="5">
    <source>
        <dbReference type="Google" id="ProtNLM"/>
    </source>
</evidence>
<evidence type="ECO:0000256" key="2">
    <source>
        <dbReference type="SAM" id="Phobius"/>
    </source>
</evidence>
<reference evidence="3 4" key="1">
    <citation type="submission" date="2022-04" db="EMBL/GenBank/DDBJ databases">
        <title>Positive selection, recombination, and allopatry shape intraspecific diversity of widespread and dominant cyanobacteria.</title>
        <authorList>
            <person name="Wei J."/>
            <person name="Shu W."/>
            <person name="Hu C."/>
        </authorList>
    </citation>
    <scope>NUCLEOTIDE SEQUENCE [LARGE SCALE GENOMIC DNA]</scope>
    <source>
        <strain evidence="3 4">DQ-A4</strain>
    </source>
</reference>
<evidence type="ECO:0000313" key="4">
    <source>
        <dbReference type="Proteomes" id="UP001482513"/>
    </source>
</evidence>
<sequence length="607" mass="68012">MASTPASSPLRSRHRQRHGPSQVKPWEWFWLTTWVLLLTGSGIFCGWALLWLTRIPPLPDCEQITPFHSASDLLYCAKAQARTGEPNNLVQSVLLTANWPKTHANYADSEEILKDASEQILVLANRWAQAGKLDDAVALADQIPLNTPLRQPAQSVIFEWRQDWEQGRAIEAKLRPALAASDWELAKTHLQEFKNLKTDYWLTTRYVFWQRQFQVEQQGWNQLLQARELAKTNQIENLRQAVVLARAIDLRTQVWQAAESDVDRWSKTVLDVALERWDVGDRAGALELASVVPPTPDLAPEAQELLALSRAQTLIRQAEPVSQGLTPRYSHLFGLMEAISAVNQLPANSAYAEADLSSEEQWVEQLTDLRQLKFSDMVAKLGQRTTYEWAIRQAQRVEPERPRRIQGQTLIAQWQFNLQRIEDRPILVEARSLARPGTVAALQAAIAKAGEIELGRALRVEGQSLVAEWQKEIQVIEDRPVLDAAVALANQDKLPEAIAEANKIKPDRALYSRAQGLIQEWTSTIQIAEDKPILDEAKDLAYGGSLSAAINLAGQIGPGRALYDEARAAIALWTAERAYIWSIWEAEGRPVPGGGDDSDDSSSTEPQ</sequence>
<evidence type="ECO:0000256" key="1">
    <source>
        <dbReference type="SAM" id="MobiDB-lite"/>
    </source>
</evidence>
<protein>
    <recommendedName>
        <fullName evidence="5">Chromosome segregation ATPase</fullName>
    </recommendedName>
</protein>
<gene>
    <name evidence="3" type="ORF">NC992_12275</name>
</gene>
<dbReference type="Proteomes" id="UP001482513">
    <property type="component" value="Unassembled WGS sequence"/>
</dbReference>
<accession>A0ABV0K4E0</accession>
<feature type="transmembrane region" description="Helical" evidence="2">
    <location>
        <begin position="28"/>
        <end position="52"/>
    </location>
</feature>
<proteinExistence type="predicted"/>
<keyword evidence="2" id="KW-0812">Transmembrane</keyword>
<dbReference type="RefSeq" id="WP_190702920.1">
    <property type="nucleotide sequence ID" value="NZ_JAMPKX010000004.1"/>
</dbReference>
<feature type="compositionally biased region" description="Acidic residues" evidence="1">
    <location>
        <begin position="596"/>
        <end position="607"/>
    </location>
</feature>